<dbReference type="GO" id="GO:0000155">
    <property type="term" value="F:phosphorelay sensor kinase activity"/>
    <property type="evidence" value="ECO:0007669"/>
    <property type="project" value="InterPro"/>
</dbReference>
<dbReference type="InterPro" id="IPR003594">
    <property type="entry name" value="HATPase_dom"/>
</dbReference>
<dbReference type="Gene3D" id="3.40.190.10">
    <property type="entry name" value="Periplasmic binding protein-like II"/>
    <property type="match status" value="1"/>
</dbReference>
<dbReference type="InterPro" id="IPR036097">
    <property type="entry name" value="HisK_dim/P_sf"/>
</dbReference>
<dbReference type="HOGENOM" id="CLU_011260_2_0_4"/>
<dbReference type="SMART" id="SM00387">
    <property type="entry name" value="HATPase_c"/>
    <property type="match status" value="1"/>
</dbReference>
<dbReference type="eggNOG" id="COG0715">
    <property type="taxonomic scope" value="Bacteria"/>
</dbReference>
<reference evidence="11 12" key="1">
    <citation type="submission" date="2011-02" db="EMBL/GenBank/DDBJ databases">
        <authorList>
            <person name="Weinstock G."/>
            <person name="Sodergren E."/>
            <person name="Clifton S."/>
            <person name="Fulton L."/>
            <person name="Fulton B."/>
            <person name="Courtney L."/>
            <person name="Fronick C."/>
            <person name="Harrison M."/>
            <person name="Strong C."/>
            <person name="Farmer C."/>
            <person name="Delahaunty K."/>
            <person name="Markovic C."/>
            <person name="Hall O."/>
            <person name="Minx P."/>
            <person name="Tomlinson C."/>
            <person name="Mitreva M."/>
            <person name="Hou S."/>
            <person name="Chen J."/>
            <person name="Wollam A."/>
            <person name="Pepin K.H."/>
            <person name="Johnson M."/>
            <person name="Bhonagiri V."/>
            <person name="Zhang X."/>
            <person name="Suruliraj S."/>
            <person name="Warren W."/>
            <person name="Chinwalla A."/>
            <person name="Mardis E.R."/>
            <person name="Wilson R.K."/>
        </authorList>
    </citation>
    <scope>NUCLEOTIDE SEQUENCE [LARGE SCALE GENOMIC DNA]</scope>
    <source>
        <strain evidence="11 12">YIT 11859</strain>
    </source>
</reference>
<protein>
    <recommendedName>
        <fullName evidence="2">histidine kinase</fullName>
        <ecNumber evidence="2">2.7.13.3</ecNumber>
    </recommendedName>
</protein>
<gene>
    <name evidence="11" type="ORF">HMPREF9439_01856</name>
</gene>
<organism evidence="11 12">
    <name type="scientific">Parasutterella excrementihominis YIT 11859</name>
    <dbReference type="NCBI Taxonomy" id="762966"/>
    <lineage>
        <taxon>Bacteria</taxon>
        <taxon>Pseudomonadati</taxon>
        <taxon>Pseudomonadota</taxon>
        <taxon>Betaproteobacteria</taxon>
        <taxon>Burkholderiales</taxon>
        <taxon>Sutterellaceae</taxon>
        <taxon>Parasutterella</taxon>
    </lineage>
</organism>
<dbReference type="InterPro" id="IPR003661">
    <property type="entry name" value="HisK_dim/P_dom"/>
</dbReference>
<dbReference type="InterPro" id="IPR004358">
    <property type="entry name" value="Sig_transdc_His_kin-like_C"/>
</dbReference>
<dbReference type="GO" id="GO:0005524">
    <property type="term" value="F:ATP binding"/>
    <property type="evidence" value="ECO:0007669"/>
    <property type="project" value="UniProtKB-KW"/>
</dbReference>
<evidence type="ECO:0000256" key="1">
    <source>
        <dbReference type="ARBA" id="ARBA00000085"/>
    </source>
</evidence>
<dbReference type="EC" id="2.7.13.3" evidence="2"/>
<dbReference type="eggNOG" id="COG4191">
    <property type="taxonomic scope" value="Bacteria"/>
</dbReference>
<dbReference type="PANTHER" id="PTHR43065:SF46">
    <property type="entry name" value="C4-DICARBOXYLATE TRANSPORT SENSOR PROTEIN DCTB"/>
    <property type="match status" value="1"/>
</dbReference>
<evidence type="ECO:0000313" key="11">
    <source>
        <dbReference type="EMBL" id="EGG52990.1"/>
    </source>
</evidence>
<feature type="coiled-coil region" evidence="9">
    <location>
        <begin position="305"/>
        <end position="332"/>
    </location>
</feature>
<dbReference type="Pfam" id="PF02518">
    <property type="entry name" value="HATPase_c"/>
    <property type="match status" value="1"/>
</dbReference>
<dbReference type="Pfam" id="PF12974">
    <property type="entry name" value="Phosphonate-bd"/>
    <property type="match status" value="1"/>
</dbReference>
<keyword evidence="12" id="KW-1185">Reference proteome</keyword>
<keyword evidence="9" id="KW-0175">Coiled coil</keyword>
<evidence type="ECO:0000259" key="10">
    <source>
        <dbReference type="PROSITE" id="PS50109"/>
    </source>
</evidence>
<dbReference type="PROSITE" id="PS50109">
    <property type="entry name" value="HIS_KIN"/>
    <property type="match status" value="1"/>
</dbReference>
<dbReference type="PRINTS" id="PR00344">
    <property type="entry name" value="BCTRLSENSOR"/>
</dbReference>
<evidence type="ECO:0000256" key="8">
    <source>
        <dbReference type="ARBA" id="ARBA00023012"/>
    </source>
</evidence>
<keyword evidence="4" id="KW-0808">Transferase</keyword>
<dbReference type="Gene3D" id="3.30.565.10">
    <property type="entry name" value="Histidine kinase-like ATPase, C-terminal domain"/>
    <property type="match status" value="1"/>
</dbReference>
<feature type="domain" description="Histidine kinase" evidence="10">
    <location>
        <begin position="341"/>
        <end position="560"/>
    </location>
</feature>
<dbReference type="Pfam" id="PF00512">
    <property type="entry name" value="HisKA"/>
    <property type="match status" value="1"/>
</dbReference>
<dbReference type="CDD" id="cd00082">
    <property type="entry name" value="HisKA"/>
    <property type="match status" value="1"/>
</dbReference>
<proteinExistence type="predicted"/>
<dbReference type="InterPro" id="IPR036890">
    <property type="entry name" value="HATPase_C_sf"/>
</dbReference>
<keyword evidence="8" id="KW-0902">Two-component regulatory system</keyword>
<comment type="caution">
    <text evidence="11">The sequence shown here is derived from an EMBL/GenBank/DDBJ whole genome shotgun (WGS) entry which is preliminary data.</text>
</comment>
<dbReference type="SUPFAM" id="SSF55874">
    <property type="entry name" value="ATPase domain of HSP90 chaperone/DNA topoisomerase II/histidine kinase"/>
    <property type="match status" value="1"/>
</dbReference>
<dbReference type="CDD" id="cd00075">
    <property type="entry name" value="HATPase"/>
    <property type="match status" value="1"/>
</dbReference>
<evidence type="ECO:0000313" key="12">
    <source>
        <dbReference type="Proteomes" id="UP000005156"/>
    </source>
</evidence>
<comment type="catalytic activity">
    <reaction evidence="1">
        <text>ATP + protein L-histidine = ADP + protein N-phospho-L-histidine.</text>
        <dbReference type="EC" id="2.7.13.3"/>
    </reaction>
</comment>
<evidence type="ECO:0000256" key="2">
    <source>
        <dbReference type="ARBA" id="ARBA00012438"/>
    </source>
</evidence>
<keyword evidence="3" id="KW-0597">Phosphoprotein</keyword>
<evidence type="ECO:0000256" key="7">
    <source>
        <dbReference type="ARBA" id="ARBA00022840"/>
    </source>
</evidence>
<keyword evidence="6 11" id="KW-0418">Kinase</keyword>
<evidence type="ECO:0000256" key="4">
    <source>
        <dbReference type="ARBA" id="ARBA00022679"/>
    </source>
</evidence>
<name>F3QLN3_9BURK</name>
<accession>F3QLN3</accession>
<keyword evidence="7" id="KW-0067">ATP-binding</keyword>
<evidence type="ECO:0000256" key="9">
    <source>
        <dbReference type="SAM" id="Coils"/>
    </source>
</evidence>
<dbReference type="SUPFAM" id="SSF47384">
    <property type="entry name" value="Homodimeric domain of signal transducing histidine kinase"/>
    <property type="match status" value="1"/>
</dbReference>
<dbReference type="PANTHER" id="PTHR43065">
    <property type="entry name" value="SENSOR HISTIDINE KINASE"/>
    <property type="match status" value="1"/>
</dbReference>
<sequence>MLVSPLARPNGQEDIIPQTFRALQEVFGPNNFRAVLFSGNPEDIKDADLVLGSTGTYLRMPNKGLRDLATVASDLHPDPNKAEGSLFVTLKSRNDINTLEDMKGKRLAATGPNGFAGHDLALGELAQRGQDPDHFFSSEIYTHYDMPAVLTKLRNNQADIGIIRNCLLENLKKQGDNVDDIKPLLVKDVGESERCLTSTDLYPNWTIAATPRLSPELSRRVVLKLFSLPSNPGGLHWTVASDYSGADAMYKQIRRGPYAYLREWNLKRFWDMYWPWCLLGLVLLATGIAHNIRTGYLVEKRTRQLRESFQNQRRLEEKARRAQEKMASLQKTGVVGQMSLIVAHELRQPLSAISGYLHGIERLLDQNNPANSAMLSSGIGAIKSQAKTAESILEKVRSYARKKGQPRSLLNANEIVLEAVNTLNEAMLSPTKVTFSGLKGRDDKIWSDKTELELAVQNLLKNALHAVSSEKNPSVSVSVHKEKSSGGSPRIAISVSDNGPRLSDEAFEKLSSVLSSSKIDGLGLGLSIVRLIVENHGGQLEFFRGPENGLKAVIFLPEADENPGSSE</sequence>
<dbReference type="SUPFAM" id="SSF53850">
    <property type="entry name" value="Periplasmic binding protein-like II"/>
    <property type="match status" value="1"/>
</dbReference>
<dbReference type="SMART" id="SM00388">
    <property type="entry name" value="HisKA"/>
    <property type="match status" value="1"/>
</dbReference>
<evidence type="ECO:0000256" key="5">
    <source>
        <dbReference type="ARBA" id="ARBA00022741"/>
    </source>
</evidence>
<evidence type="ECO:0000256" key="6">
    <source>
        <dbReference type="ARBA" id="ARBA00022777"/>
    </source>
</evidence>
<keyword evidence="5" id="KW-0547">Nucleotide-binding</keyword>
<evidence type="ECO:0000256" key="3">
    <source>
        <dbReference type="ARBA" id="ARBA00022553"/>
    </source>
</evidence>
<dbReference type="InterPro" id="IPR005467">
    <property type="entry name" value="His_kinase_dom"/>
</dbReference>
<dbReference type="EMBL" id="AFBP01000060">
    <property type="protein sequence ID" value="EGG52990.1"/>
    <property type="molecule type" value="Genomic_DNA"/>
</dbReference>
<dbReference type="Gene3D" id="1.10.287.130">
    <property type="match status" value="1"/>
</dbReference>
<dbReference type="AlphaFoldDB" id="F3QLN3"/>
<dbReference type="Proteomes" id="UP000005156">
    <property type="component" value="Unassembled WGS sequence"/>
</dbReference>